<feature type="transmembrane region" description="Helical" evidence="3">
    <location>
        <begin position="788"/>
        <end position="809"/>
    </location>
</feature>
<keyword evidence="3" id="KW-0472">Membrane</keyword>
<feature type="region of interest" description="Disordered" evidence="2">
    <location>
        <begin position="72"/>
        <end position="93"/>
    </location>
</feature>
<comment type="caution">
    <text evidence="5">The sequence shown here is derived from an EMBL/GenBank/DDBJ whole genome shotgun (WGS) entry which is preliminary data.</text>
</comment>
<reference evidence="5 6" key="1">
    <citation type="journal article" date="2015" name="Genome Biol. Evol.">
        <title>Comparative Genomics of a Bacterivorous Green Alga Reveals Evolutionary Causalities and Consequences of Phago-Mixotrophic Mode of Nutrition.</title>
        <authorList>
            <person name="Burns J.A."/>
            <person name="Paasch A."/>
            <person name="Narechania A."/>
            <person name="Kim E."/>
        </authorList>
    </citation>
    <scope>NUCLEOTIDE SEQUENCE [LARGE SCALE GENOMIC DNA]</scope>
    <source>
        <strain evidence="5 6">PLY_AMNH</strain>
    </source>
</reference>
<sequence>WAGEAGVSFCPCTFPTGVPIAASWAGEAGKVWQPVYQGVSNECTVTQLRPGSAYRMRVRALNAVGAGEYSGAADGNTQATAPTGPPEGLSVSARGSTALHVEWRPPMHDGGRPIKAYNLQMASLPEGMPPNEEYVHMLEFKSVYSGSQLATCIEGLNPGLSFYMRVNAENCNGISEWSQAMLTCTRCAPPETPKPPGLVDVPRARMLALTWSTPHGNGSVISSYHVMMASLGPLLSTAKSQSKVNIMELLGDPEESGRGASAERFEDQACSTLSEDIHDSAKSDGGDSYGGEEDPYIVGGPRELTFTTVYSGSDKFVEVQNLAPHSQYAFCLQACNAEGCSEWSDWSAAKFSTTSAAPSAPQSLAVIGASQNHVSLQWEPPEFDNGAHASSYTMEMASGNATAKGAKGMKWETVFTGPEQMCTVSDLDSGVRLSFRVRANSLAGTSPPSSTCTAETVAGCPSQPGAPTCSGVTNASVKLRWTPPAADNGAAITGYIVHYTLEGDDAPAKWSSLATNDPVCTLKVGRLQSLTKYKFCVQAVSTSGNSPLSNATTATTLLAAPRAPCNLRAIKDSPESIEVFWEESPSDESCTPATSYILEMSRLASHSNAASATDTDANAFRTVFSQDALSYKVTGLKPDSTYRFRVRANGGQKYGPGPASAVIYVSTELAPDETDLMAGRLRERAHKKSKRKKAGEMEVDEIEESTLVTQGSRGALSSQWDTFCNAKDELLLAVGCVEWMSEERRAKAVAEVVAERQRAAVALGTKTTLRPPKMKRWYDKALKQAKHIAYLVTIMVVIFLVLFFLRSLVV</sequence>
<keyword evidence="1" id="KW-0677">Repeat</keyword>
<feature type="domain" description="Fibronectin type-III" evidence="4">
    <location>
        <begin position="85"/>
        <end position="190"/>
    </location>
</feature>
<feature type="domain" description="Fibronectin type-III" evidence="4">
    <location>
        <begin position="463"/>
        <end position="559"/>
    </location>
</feature>
<dbReference type="SMART" id="SM00060">
    <property type="entry name" value="FN3"/>
    <property type="match status" value="6"/>
</dbReference>
<dbReference type="EMBL" id="LGRX02000383">
    <property type="protein sequence ID" value="KAK3288726.1"/>
    <property type="molecule type" value="Genomic_DNA"/>
</dbReference>
<evidence type="ECO:0000313" key="6">
    <source>
        <dbReference type="Proteomes" id="UP001190700"/>
    </source>
</evidence>
<dbReference type="PANTHER" id="PTHR13817:SF73">
    <property type="entry name" value="FIBRONECTIN TYPE-III DOMAIN-CONTAINING PROTEIN"/>
    <property type="match status" value="1"/>
</dbReference>
<dbReference type="CDD" id="cd00063">
    <property type="entry name" value="FN3"/>
    <property type="match status" value="6"/>
</dbReference>
<dbReference type="Proteomes" id="UP001190700">
    <property type="component" value="Unassembled WGS sequence"/>
</dbReference>
<feature type="domain" description="Fibronectin type-III" evidence="4">
    <location>
        <begin position="360"/>
        <end position="459"/>
    </location>
</feature>
<organism evidence="5 6">
    <name type="scientific">Cymbomonas tetramitiformis</name>
    <dbReference type="NCBI Taxonomy" id="36881"/>
    <lineage>
        <taxon>Eukaryota</taxon>
        <taxon>Viridiplantae</taxon>
        <taxon>Chlorophyta</taxon>
        <taxon>Pyramimonadophyceae</taxon>
        <taxon>Pyramimonadales</taxon>
        <taxon>Pyramimonadaceae</taxon>
        <taxon>Cymbomonas</taxon>
    </lineage>
</organism>
<dbReference type="AlphaFoldDB" id="A0AAE0H4B4"/>
<feature type="non-terminal residue" evidence="5">
    <location>
        <position position="1"/>
    </location>
</feature>
<evidence type="ECO:0000259" key="4">
    <source>
        <dbReference type="PROSITE" id="PS50853"/>
    </source>
</evidence>
<keyword evidence="3" id="KW-0812">Transmembrane</keyword>
<feature type="region of interest" description="Disordered" evidence="2">
    <location>
        <begin position="277"/>
        <end position="297"/>
    </location>
</feature>
<keyword evidence="3" id="KW-1133">Transmembrane helix</keyword>
<dbReference type="PROSITE" id="PS50853">
    <property type="entry name" value="FN3"/>
    <property type="match status" value="5"/>
</dbReference>
<dbReference type="Gene3D" id="2.60.40.10">
    <property type="entry name" value="Immunoglobulins"/>
    <property type="match status" value="6"/>
</dbReference>
<feature type="domain" description="Fibronectin type-III" evidence="4">
    <location>
        <begin position="1"/>
        <end position="83"/>
    </location>
</feature>
<keyword evidence="6" id="KW-1185">Reference proteome</keyword>
<gene>
    <name evidence="5" type="ORF">CYMTET_3809</name>
</gene>
<dbReference type="SUPFAM" id="SSF49265">
    <property type="entry name" value="Fibronectin type III"/>
    <property type="match status" value="3"/>
</dbReference>
<dbReference type="InterPro" id="IPR036116">
    <property type="entry name" value="FN3_sf"/>
</dbReference>
<accession>A0AAE0H4B4</accession>
<proteinExistence type="predicted"/>
<evidence type="ECO:0000313" key="5">
    <source>
        <dbReference type="EMBL" id="KAK3288726.1"/>
    </source>
</evidence>
<feature type="domain" description="Fibronectin type-III" evidence="4">
    <location>
        <begin position="563"/>
        <end position="670"/>
    </location>
</feature>
<evidence type="ECO:0000256" key="1">
    <source>
        <dbReference type="ARBA" id="ARBA00022737"/>
    </source>
</evidence>
<evidence type="ECO:0000256" key="3">
    <source>
        <dbReference type="SAM" id="Phobius"/>
    </source>
</evidence>
<dbReference type="InterPro" id="IPR013783">
    <property type="entry name" value="Ig-like_fold"/>
</dbReference>
<dbReference type="Pfam" id="PF00041">
    <property type="entry name" value="fn3"/>
    <property type="match status" value="5"/>
</dbReference>
<dbReference type="PANTHER" id="PTHR13817">
    <property type="entry name" value="TITIN"/>
    <property type="match status" value="1"/>
</dbReference>
<protein>
    <recommendedName>
        <fullName evidence="4">Fibronectin type-III domain-containing protein</fullName>
    </recommendedName>
</protein>
<evidence type="ECO:0000256" key="2">
    <source>
        <dbReference type="SAM" id="MobiDB-lite"/>
    </source>
</evidence>
<name>A0AAE0H4B4_9CHLO</name>
<dbReference type="InterPro" id="IPR050964">
    <property type="entry name" value="Striated_Muscle_Regulatory"/>
</dbReference>
<dbReference type="InterPro" id="IPR003961">
    <property type="entry name" value="FN3_dom"/>
</dbReference>
<dbReference type="PRINTS" id="PR00014">
    <property type="entry name" value="FNTYPEIII"/>
</dbReference>